<name>A0A158E374_9BURK</name>
<protein>
    <submittedName>
        <fullName evidence="1">Uncharacterized protein</fullName>
    </submittedName>
</protein>
<comment type="caution">
    <text evidence="1">The sequence shown here is derived from an EMBL/GenBank/DDBJ whole genome shotgun (WGS) entry which is preliminary data.</text>
</comment>
<reference evidence="1" key="1">
    <citation type="submission" date="2016-01" db="EMBL/GenBank/DDBJ databases">
        <authorList>
            <person name="Peeters C."/>
        </authorList>
    </citation>
    <scope>NUCLEOTIDE SEQUENCE [LARGE SCALE GENOMIC DNA]</scope>
    <source>
        <strain evidence="1">LMG 29326</strain>
    </source>
</reference>
<organism evidence="1 2">
    <name type="scientific">Caballeronia ptereochthonis</name>
    <dbReference type="NCBI Taxonomy" id="1777144"/>
    <lineage>
        <taxon>Bacteria</taxon>
        <taxon>Pseudomonadati</taxon>
        <taxon>Pseudomonadota</taxon>
        <taxon>Betaproteobacteria</taxon>
        <taxon>Burkholderiales</taxon>
        <taxon>Burkholderiaceae</taxon>
        <taxon>Caballeronia</taxon>
    </lineage>
</organism>
<dbReference type="EMBL" id="FCOB02000045">
    <property type="protein sequence ID" value="SAL01254.1"/>
    <property type="molecule type" value="Genomic_DNA"/>
</dbReference>
<sequence>MVGLECGQLQNRTSITMPTTTRLEFETPEGRMSLPINDVQFMAYDAGELAMQSTRDFVERMRAMGLGELAENHARLLAQNKVSIMELREVREDAEALLERKEEGELIANSITPRLERLREVIARTHVDMRANVARLAALSVACDRALRQIPGYRPPARRQR</sequence>
<keyword evidence="2" id="KW-1185">Reference proteome</keyword>
<accession>A0A158E374</accession>
<dbReference type="AlphaFoldDB" id="A0A158E374"/>
<evidence type="ECO:0000313" key="2">
    <source>
        <dbReference type="Proteomes" id="UP000054978"/>
    </source>
</evidence>
<proteinExistence type="predicted"/>
<dbReference type="Proteomes" id="UP000054978">
    <property type="component" value="Unassembled WGS sequence"/>
</dbReference>
<evidence type="ECO:0000313" key="1">
    <source>
        <dbReference type="EMBL" id="SAL01254.1"/>
    </source>
</evidence>
<gene>
    <name evidence="1" type="ORF">AWB83_06370</name>
</gene>